<sequence>MDVCLRISDKYLIAMVLAYFKRAGLRVREYTATNFFVALYLANDMEEDEEDYKYEIFPWALGESWRDHYPQFLQLRDRLWARMKYRAVVMSKDPSHWVWLRNRPIHHSGALRSYLRNEDLFPRGPGVTPTSCVLCRRSSTDESDTVASNNSSPELSSFTFSNCEWSQDLILPPPMRLDPESVYDINMFQEPLVGLEPGGTTLEWCL</sequence>
<name>A0A2G9SKY0_AQUCT</name>
<dbReference type="AlphaFoldDB" id="A0A2G9SKY0"/>
<accession>A0A2G9SKY0</accession>
<dbReference type="PANTHER" id="PTHR31545">
    <property type="entry name" value="SEEDY PROTEIN A/C FAMILY MEMBER"/>
    <property type="match status" value="1"/>
</dbReference>
<evidence type="ECO:0000313" key="3">
    <source>
        <dbReference type="EMBL" id="PIO40758.1"/>
    </source>
</evidence>
<dbReference type="GO" id="GO:0019901">
    <property type="term" value="F:protein kinase binding"/>
    <property type="evidence" value="ECO:0007669"/>
    <property type="project" value="InterPro"/>
</dbReference>
<dbReference type="InterPro" id="IPR052316">
    <property type="entry name" value="Speedy-Ringo_regulator"/>
</dbReference>
<evidence type="ECO:0000256" key="1">
    <source>
        <dbReference type="ARBA" id="ARBA00010932"/>
    </source>
</evidence>
<organism evidence="3">
    <name type="scientific">Aquarana catesbeiana</name>
    <name type="common">American bullfrog</name>
    <name type="synonym">Rana catesbeiana</name>
    <dbReference type="NCBI Taxonomy" id="8400"/>
    <lineage>
        <taxon>Eukaryota</taxon>
        <taxon>Metazoa</taxon>
        <taxon>Chordata</taxon>
        <taxon>Craniata</taxon>
        <taxon>Vertebrata</taxon>
        <taxon>Euteleostomi</taxon>
        <taxon>Amphibia</taxon>
        <taxon>Batrachia</taxon>
        <taxon>Anura</taxon>
        <taxon>Neobatrachia</taxon>
        <taxon>Ranoidea</taxon>
        <taxon>Ranidae</taxon>
        <taxon>Aquarana</taxon>
    </lineage>
</organism>
<comment type="similarity">
    <text evidence="1">Belongs to the Speedy/Ringo family.</text>
</comment>
<dbReference type="PANTHER" id="PTHR31545:SF2">
    <property type="entry name" value="SPEEDY PROTEIN C"/>
    <property type="match status" value="1"/>
</dbReference>
<keyword evidence="2" id="KW-0131">Cell cycle</keyword>
<dbReference type="EMBL" id="KV922846">
    <property type="protein sequence ID" value="PIO40758.1"/>
    <property type="molecule type" value="Genomic_DNA"/>
</dbReference>
<evidence type="ECO:0000256" key="2">
    <source>
        <dbReference type="ARBA" id="ARBA00023306"/>
    </source>
</evidence>
<reference evidence="3" key="1">
    <citation type="submission" date="2017-08" db="EMBL/GenBank/DDBJ databases">
        <title>Assembly of the North American Bullfrog Genome.</title>
        <authorList>
            <person name="Warren R.L."/>
            <person name="Vandervalk B.P."/>
            <person name="Kucuk E."/>
            <person name="Birol I."/>
            <person name="Helbing C."/>
            <person name="Pandoh P."/>
            <person name="Behsaz B."/>
            <person name="Mohamadi H."/>
            <person name="Chu J."/>
            <person name="Jackman S."/>
            <person name="Hammond S.A."/>
            <person name="Veldhoen N."/>
            <person name="Kirk H."/>
            <person name="Zhao Y."/>
            <person name="Coope R."/>
            <person name="Pleasance S."/>
            <person name="Moore R."/>
            <person name="Holt R."/>
        </authorList>
    </citation>
    <scope>NUCLEOTIDE SEQUENCE</scope>
    <source>
        <strain evidence="3">Bruno</strain>
        <tissue evidence="3">Liver</tissue>
    </source>
</reference>
<gene>
    <name evidence="3" type="ORF">AB205_0017640</name>
</gene>
<dbReference type="OrthoDB" id="9442170at2759"/>
<dbReference type="InterPro" id="IPR020984">
    <property type="entry name" value="Speedy"/>
</dbReference>
<dbReference type="Pfam" id="PF11357">
    <property type="entry name" value="Spy1"/>
    <property type="match status" value="1"/>
</dbReference>
<protein>
    <submittedName>
        <fullName evidence="3">Uncharacterized protein</fullName>
    </submittedName>
</protein>
<proteinExistence type="inferred from homology"/>